<dbReference type="GO" id="GO:0007267">
    <property type="term" value="P:cell-cell signaling"/>
    <property type="evidence" value="ECO:0007669"/>
    <property type="project" value="InterPro"/>
</dbReference>
<dbReference type="Proteomes" id="UP000663879">
    <property type="component" value="Unassembled WGS sequence"/>
</dbReference>
<evidence type="ECO:0000313" key="6">
    <source>
        <dbReference type="Proteomes" id="UP000663879"/>
    </source>
</evidence>
<dbReference type="OrthoDB" id="5212at2759"/>
<organism evidence="5 6">
    <name type="scientific">Brachionus calyciflorus</name>
    <dbReference type="NCBI Taxonomy" id="104777"/>
    <lineage>
        <taxon>Eukaryota</taxon>
        <taxon>Metazoa</taxon>
        <taxon>Spiralia</taxon>
        <taxon>Gnathifera</taxon>
        <taxon>Rotifera</taxon>
        <taxon>Eurotatoria</taxon>
        <taxon>Monogononta</taxon>
        <taxon>Pseudotrocha</taxon>
        <taxon>Ploima</taxon>
        <taxon>Brachionidae</taxon>
        <taxon>Brachionus</taxon>
    </lineage>
</organism>
<dbReference type="SMART" id="SM00306">
    <property type="entry name" value="HintN"/>
    <property type="match status" value="1"/>
</dbReference>
<evidence type="ECO:0000259" key="4">
    <source>
        <dbReference type="SMART" id="SM00306"/>
    </source>
</evidence>
<dbReference type="PROSITE" id="PS50817">
    <property type="entry name" value="INTEIN_N_TER"/>
    <property type="match status" value="1"/>
</dbReference>
<evidence type="ECO:0000256" key="2">
    <source>
        <dbReference type="ARBA" id="ARBA00022729"/>
    </source>
</evidence>
<dbReference type="AlphaFoldDB" id="A0A813MVB0"/>
<dbReference type="InterPro" id="IPR003587">
    <property type="entry name" value="Hint_dom_N"/>
</dbReference>
<dbReference type="GO" id="GO:0016539">
    <property type="term" value="P:intein-mediated protein splicing"/>
    <property type="evidence" value="ECO:0007669"/>
    <property type="project" value="InterPro"/>
</dbReference>
<proteinExistence type="predicted"/>
<sequence length="315" mass="35603">MKEKKQTILNLIFLILTMNVYLMECGCPVSDNPSQMFQCLTINPQAFIDLISKGDYKSFCHMANGYMTCMTTYVRDCLGGKAATGILEELQDLNLKCCISGRTQECVVKNPALLSKCFSSDNLITMADGSTKSIMESKIGDSVKAIDKNGKLIDSEIIDIIHKDLNSSTLFKVFYDSNGNRISLTNSHLINVNKKGYVKASEVEIGDNLKFFSHEEKIFKLFKVERIDYEFKEGFIAPLTYHGTILVNGIDASCYAEVNSHFIGDLAMLPLKFWYQLSKLMGSSSQDQVKSIENVKSYYEFLHRFTLTYLPFLLK</sequence>
<dbReference type="InterPro" id="IPR006141">
    <property type="entry name" value="Intein_N"/>
</dbReference>
<dbReference type="EMBL" id="CAJNOC010000215">
    <property type="protein sequence ID" value="CAF0728458.1"/>
    <property type="molecule type" value="Genomic_DNA"/>
</dbReference>
<dbReference type="Gene3D" id="2.170.16.10">
    <property type="entry name" value="Hedgehog/Intein (Hint) domain"/>
    <property type="match status" value="1"/>
</dbReference>
<dbReference type="InterPro" id="IPR001767">
    <property type="entry name" value="Hedgehog_Hint"/>
</dbReference>
<keyword evidence="1" id="KW-0217">Developmental protein</keyword>
<dbReference type="GO" id="GO:0048731">
    <property type="term" value="P:system development"/>
    <property type="evidence" value="ECO:0007669"/>
    <property type="project" value="UniProtKB-ARBA"/>
</dbReference>
<gene>
    <name evidence="5" type="ORF">OXX778_LOCUS2678</name>
</gene>
<dbReference type="PANTHER" id="PTHR11889:SF31">
    <property type="entry name" value="PROTEIN HEDGEHOG"/>
    <property type="match status" value="1"/>
</dbReference>
<evidence type="ECO:0000256" key="3">
    <source>
        <dbReference type="SAM" id="SignalP"/>
    </source>
</evidence>
<dbReference type="Pfam" id="PF01079">
    <property type="entry name" value="Hint"/>
    <property type="match status" value="1"/>
</dbReference>
<dbReference type="PANTHER" id="PTHR11889">
    <property type="entry name" value="HEDGEHOG"/>
    <property type="match status" value="1"/>
</dbReference>
<evidence type="ECO:0000313" key="5">
    <source>
        <dbReference type="EMBL" id="CAF0728458.1"/>
    </source>
</evidence>
<feature type="domain" description="Hint" evidence="4">
    <location>
        <begin position="115"/>
        <end position="213"/>
    </location>
</feature>
<dbReference type="GO" id="GO:0016540">
    <property type="term" value="P:protein autoprocessing"/>
    <property type="evidence" value="ECO:0007669"/>
    <property type="project" value="InterPro"/>
</dbReference>
<evidence type="ECO:0000256" key="1">
    <source>
        <dbReference type="ARBA" id="ARBA00022473"/>
    </source>
</evidence>
<protein>
    <recommendedName>
        <fullName evidence="4">Hint domain-containing protein</fullName>
    </recommendedName>
</protein>
<dbReference type="CDD" id="cd00081">
    <property type="entry name" value="Hint"/>
    <property type="match status" value="1"/>
</dbReference>
<accession>A0A813MVB0</accession>
<keyword evidence="2 3" id="KW-0732">Signal</keyword>
<comment type="caution">
    <text evidence="5">The sequence shown here is derived from an EMBL/GenBank/DDBJ whole genome shotgun (WGS) entry which is preliminary data.</text>
</comment>
<feature type="chain" id="PRO_5032844653" description="Hint domain-containing protein" evidence="3">
    <location>
        <begin position="23"/>
        <end position="315"/>
    </location>
</feature>
<keyword evidence="6" id="KW-1185">Reference proteome</keyword>
<feature type="signal peptide" evidence="3">
    <location>
        <begin position="1"/>
        <end position="22"/>
    </location>
</feature>
<dbReference type="InterPro" id="IPR001657">
    <property type="entry name" value="Hedgehog"/>
</dbReference>
<dbReference type="InterPro" id="IPR036844">
    <property type="entry name" value="Hint_dom_sf"/>
</dbReference>
<dbReference type="PRINTS" id="PR00632">
    <property type="entry name" value="SONICHHOG"/>
</dbReference>
<name>A0A813MVB0_9BILA</name>
<reference evidence="5" key="1">
    <citation type="submission" date="2021-02" db="EMBL/GenBank/DDBJ databases">
        <authorList>
            <person name="Nowell W R."/>
        </authorList>
    </citation>
    <scope>NUCLEOTIDE SEQUENCE</scope>
    <source>
        <strain evidence="5">Ploen Becks lab</strain>
    </source>
</reference>
<dbReference type="InterPro" id="IPR050387">
    <property type="entry name" value="Hedgehog_Signaling"/>
</dbReference>
<dbReference type="SUPFAM" id="SSF51294">
    <property type="entry name" value="Hedgehog/intein (Hint) domain"/>
    <property type="match status" value="1"/>
</dbReference>